<gene>
    <name evidence="11" type="ORF">Vbra_11876</name>
</gene>
<keyword evidence="9" id="KW-0732">Signal</keyword>
<dbReference type="GO" id="GO:0005886">
    <property type="term" value="C:plasma membrane"/>
    <property type="evidence" value="ECO:0007669"/>
    <property type="project" value="UniProtKB-SubCell"/>
</dbReference>
<dbReference type="OMA" id="RANYNAY"/>
<dbReference type="PANTHER" id="PTHR11730:SF6">
    <property type="entry name" value="AMMONIUM TRANSPORTER"/>
    <property type="match status" value="1"/>
</dbReference>
<dbReference type="EMBL" id="CDMY01000227">
    <property type="protein sequence ID" value="CEL95446.1"/>
    <property type="molecule type" value="Genomic_DNA"/>
</dbReference>
<dbReference type="InterPro" id="IPR001905">
    <property type="entry name" value="Ammonium_transpt"/>
</dbReference>
<keyword evidence="7 8" id="KW-0924">Ammonia transport</keyword>
<dbReference type="InParanoid" id="A0A0G4EFZ7"/>
<feature type="chain" id="PRO_5005187700" description="Ammonium transporter" evidence="9">
    <location>
        <begin position="20"/>
        <end position="522"/>
    </location>
</feature>
<evidence type="ECO:0000256" key="8">
    <source>
        <dbReference type="RuleBase" id="RU362002"/>
    </source>
</evidence>
<dbReference type="OrthoDB" id="534912at2759"/>
<dbReference type="Proteomes" id="UP000041254">
    <property type="component" value="Unassembled WGS sequence"/>
</dbReference>
<feature type="transmembrane region" description="Helical" evidence="8">
    <location>
        <begin position="134"/>
        <end position="159"/>
    </location>
</feature>
<organism evidence="11 12">
    <name type="scientific">Vitrella brassicaformis (strain CCMP3155)</name>
    <dbReference type="NCBI Taxonomy" id="1169540"/>
    <lineage>
        <taxon>Eukaryota</taxon>
        <taxon>Sar</taxon>
        <taxon>Alveolata</taxon>
        <taxon>Colpodellida</taxon>
        <taxon>Vitrellaceae</taxon>
        <taxon>Vitrella</taxon>
    </lineage>
</organism>
<comment type="similarity">
    <text evidence="2 8">Belongs to the ammonia transporter channel (TC 1.A.11.2) family.</text>
</comment>
<evidence type="ECO:0000313" key="12">
    <source>
        <dbReference type="Proteomes" id="UP000041254"/>
    </source>
</evidence>
<evidence type="ECO:0000259" key="10">
    <source>
        <dbReference type="Pfam" id="PF00909"/>
    </source>
</evidence>
<feature type="domain" description="Ammonium transporter AmtB-like" evidence="10">
    <location>
        <begin position="89"/>
        <end position="487"/>
    </location>
</feature>
<keyword evidence="5 8" id="KW-1133">Transmembrane helix</keyword>
<feature type="transmembrane region" description="Helical" evidence="8">
    <location>
        <begin position="370"/>
        <end position="387"/>
    </location>
</feature>
<feature type="transmembrane region" description="Helical" evidence="8">
    <location>
        <begin position="239"/>
        <end position="260"/>
    </location>
</feature>
<keyword evidence="4 8" id="KW-0812">Transmembrane</keyword>
<dbReference type="AlphaFoldDB" id="A0A0G4EFZ7"/>
<accession>A0A0G4EFZ7</accession>
<feature type="transmembrane region" description="Helical" evidence="8">
    <location>
        <begin position="205"/>
        <end position="227"/>
    </location>
</feature>
<protein>
    <recommendedName>
        <fullName evidence="8">Ammonium transporter</fullName>
    </recommendedName>
</protein>
<evidence type="ECO:0000256" key="5">
    <source>
        <dbReference type="ARBA" id="ARBA00022989"/>
    </source>
</evidence>
<feature type="transmembrane region" description="Helical" evidence="8">
    <location>
        <begin position="90"/>
        <end position="113"/>
    </location>
</feature>
<dbReference type="InterPro" id="IPR029020">
    <property type="entry name" value="Ammonium/urea_transptr"/>
</dbReference>
<keyword evidence="3 8" id="KW-0813">Transport</keyword>
<evidence type="ECO:0000256" key="3">
    <source>
        <dbReference type="ARBA" id="ARBA00022448"/>
    </source>
</evidence>
<reference evidence="11 12" key="1">
    <citation type="submission" date="2014-11" db="EMBL/GenBank/DDBJ databases">
        <authorList>
            <person name="Zhu J."/>
            <person name="Qi W."/>
            <person name="Song R."/>
        </authorList>
    </citation>
    <scope>NUCLEOTIDE SEQUENCE [LARGE SCALE GENOMIC DNA]</scope>
</reference>
<feature type="transmembrane region" description="Helical" evidence="8">
    <location>
        <begin position="318"/>
        <end position="335"/>
    </location>
</feature>
<comment type="subcellular location">
    <subcellularLocation>
        <location evidence="8">Cell membrane</location>
        <topology evidence="8">Multi-pass membrane protein</topology>
    </subcellularLocation>
    <subcellularLocation>
        <location evidence="1">Membrane</location>
        <topology evidence="1">Multi-pass membrane protein</topology>
    </subcellularLocation>
</comment>
<dbReference type="InterPro" id="IPR024041">
    <property type="entry name" value="NH4_transpt_AmtB-like_dom"/>
</dbReference>
<dbReference type="VEuPathDB" id="CryptoDB:Vbra_11876"/>
<dbReference type="PhylomeDB" id="A0A0G4EFZ7"/>
<dbReference type="GO" id="GO:0008519">
    <property type="term" value="F:ammonium channel activity"/>
    <property type="evidence" value="ECO:0007669"/>
    <property type="project" value="InterPro"/>
</dbReference>
<evidence type="ECO:0000256" key="1">
    <source>
        <dbReference type="ARBA" id="ARBA00004141"/>
    </source>
</evidence>
<feature type="transmembrane region" description="Helical" evidence="8">
    <location>
        <begin position="440"/>
        <end position="460"/>
    </location>
</feature>
<feature type="transmembrane region" description="Helical" evidence="8">
    <location>
        <begin position="347"/>
        <end position="364"/>
    </location>
</feature>
<evidence type="ECO:0000256" key="4">
    <source>
        <dbReference type="ARBA" id="ARBA00022692"/>
    </source>
</evidence>
<evidence type="ECO:0000256" key="6">
    <source>
        <dbReference type="ARBA" id="ARBA00023136"/>
    </source>
</evidence>
<name>A0A0G4EFZ7_VITBC</name>
<dbReference type="GO" id="GO:0097272">
    <property type="term" value="P:ammonium homeostasis"/>
    <property type="evidence" value="ECO:0007669"/>
    <property type="project" value="TreeGrafter"/>
</dbReference>
<dbReference type="Gene3D" id="1.10.3430.10">
    <property type="entry name" value="Ammonium transporter AmtB like domains"/>
    <property type="match status" value="1"/>
</dbReference>
<feature type="transmembrane region" description="Helical" evidence="8">
    <location>
        <begin position="179"/>
        <end position="198"/>
    </location>
</feature>
<evidence type="ECO:0000313" key="11">
    <source>
        <dbReference type="EMBL" id="CEL95446.1"/>
    </source>
</evidence>
<dbReference type="NCBIfam" id="TIGR00836">
    <property type="entry name" value="amt"/>
    <property type="match status" value="1"/>
</dbReference>
<dbReference type="FunFam" id="1.10.3430.10:FF:000008">
    <property type="entry name" value="Ammonium transporter"/>
    <property type="match status" value="1"/>
</dbReference>
<evidence type="ECO:0000256" key="2">
    <source>
        <dbReference type="ARBA" id="ARBA00005887"/>
    </source>
</evidence>
<keyword evidence="6 8" id="KW-0472">Membrane</keyword>
<feature type="transmembrane region" description="Helical" evidence="8">
    <location>
        <begin position="281"/>
        <end position="298"/>
    </location>
</feature>
<proteinExistence type="inferred from homology"/>
<keyword evidence="12" id="KW-1185">Reference proteome</keyword>
<sequence>MRSLAALLALFGLFAVARAATYIMDTECTKEDFDAGTLPAGCKNWEGANDRDCTEADFAEDPTTCTWKASNAQEVNALIEELTFSIDSAWIVMSGALVFFMGAGFAMLEAGSVRAKNASNILAKNLMDKSISVIVWWIWGYGLAFGADGGGFLGTSLFGGASAEYDHDLDAGSLHFRDWFFQFAFCSAGATIVSGAVAERARLEAYATFCVIMIGLIYPIIVHWTWGGGWLSTFGFSDFAGSGIVHMTGGVAAWFGAWLCGPRTGRYSETEDPYEFYPHNIPFVGLGALILWFGWYGFNCGSTLAISGAGIAQAARVAQNTTISAGAAGGIAFILKSYFAKGFKFDVTGLANGFLAGLVGITAGCADVETWAAFVIGLVAGCIYVGASKLNDLLHVDDPLEASCVHGACGAWGCFALGLLHNGSGLFTMGQGGLLGAQVVGILAIAAWSGGLACLTFGAIKMMGWLRISKEIEEEGMDLDEHGGPAYNWVGMSPGGSPRMSPRAHMAAEKDMMDGKQDGVQV</sequence>
<feature type="transmembrane region" description="Helical" evidence="8">
    <location>
        <begin position="399"/>
        <end position="420"/>
    </location>
</feature>
<evidence type="ECO:0000256" key="7">
    <source>
        <dbReference type="ARBA" id="ARBA00023177"/>
    </source>
</evidence>
<evidence type="ECO:0000256" key="9">
    <source>
        <dbReference type="SAM" id="SignalP"/>
    </source>
</evidence>
<dbReference type="STRING" id="1169540.A0A0G4EFZ7"/>
<dbReference type="Pfam" id="PF00909">
    <property type="entry name" value="Ammonium_transp"/>
    <property type="match status" value="1"/>
</dbReference>
<dbReference type="SUPFAM" id="SSF111352">
    <property type="entry name" value="Ammonium transporter"/>
    <property type="match status" value="1"/>
</dbReference>
<dbReference type="PANTHER" id="PTHR11730">
    <property type="entry name" value="AMMONIUM TRANSPORTER"/>
    <property type="match status" value="1"/>
</dbReference>
<feature type="signal peptide" evidence="9">
    <location>
        <begin position="1"/>
        <end position="19"/>
    </location>
</feature>